<dbReference type="InterPro" id="IPR029058">
    <property type="entry name" value="AB_hydrolase_fold"/>
</dbReference>
<evidence type="ECO:0000313" key="2">
    <source>
        <dbReference type="Proteomes" id="UP000245412"/>
    </source>
</evidence>
<dbReference type="Pfam" id="PF00450">
    <property type="entry name" value="Peptidase_S10"/>
    <property type="match status" value="1"/>
</dbReference>
<gene>
    <name evidence="1" type="ORF">C7383_104163</name>
</gene>
<dbReference type="Gene3D" id="3.40.50.1820">
    <property type="entry name" value="alpha/beta hydrolase"/>
    <property type="match status" value="1"/>
</dbReference>
<dbReference type="EMBL" id="QGGY01000004">
    <property type="protein sequence ID" value="PWJ76717.1"/>
    <property type="molecule type" value="Genomic_DNA"/>
</dbReference>
<keyword evidence="1" id="KW-0378">Hydrolase</keyword>
<evidence type="ECO:0000313" key="1">
    <source>
        <dbReference type="EMBL" id="PWJ76717.1"/>
    </source>
</evidence>
<dbReference type="RefSeq" id="WP_109625860.1">
    <property type="nucleotide sequence ID" value="NZ_CABJAT010000009.1"/>
</dbReference>
<organism evidence="1 2">
    <name type="scientific">Murimonas intestini</name>
    <dbReference type="NCBI Taxonomy" id="1337051"/>
    <lineage>
        <taxon>Bacteria</taxon>
        <taxon>Bacillati</taxon>
        <taxon>Bacillota</taxon>
        <taxon>Clostridia</taxon>
        <taxon>Lachnospirales</taxon>
        <taxon>Lachnospiraceae</taxon>
        <taxon>Murimonas</taxon>
    </lineage>
</organism>
<keyword evidence="1" id="KW-0121">Carboxypeptidase</keyword>
<keyword evidence="2" id="KW-1185">Reference proteome</keyword>
<dbReference type="SUPFAM" id="SSF53474">
    <property type="entry name" value="alpha/beta-Hydrolases"/>
    <property type="match status" value="1"/>
</dbReference>
<sequence>MKQNKLPPGYTTERFTPGRFEEKHSVKIRGVSVPFQTIGEDCLFYSESGEAEASVFSFSYMRTGTESKGRPVMFFWNGGPGSATSTLHLECFGPWQMDRDKSGKPVYGLKEDGDCLLDICDLVFVDPVGVGYSRLLDPGKREKYYSVDGDARSTAFFIVQWIKKYNRWDSPLYLCGESYGTVRACRVLAELGRSPYSESRMVLGIPVAGAVLIGLATSEDESGRPMEPGLDLVTAMMPSMAAVNWYHHPEGKGRLEDFVEEAWSFVKDELLSALFEGDSCQDERVRELSGKLAFYTGMEKEYFVRNRLRLESEEDFMLQVAADKGGRADIYDGRQLTPLQESYNSIGNENVPLAVMNGLLAPKLGIHMERLYYTGNLTVYPLWNFETEEVEDKRTHIQCLKAAMESNPQMHLLMASGLYDLCTFAGNTRYVLSHSGLPMERVTAREYAGGHGVYSSEEGKRQFLQDVRKMLTERKIEGMVPGQSPESEEVTVGERA</sequence>
<accession>A0AB73T6C5</accession>
<dbReference type="Proteomes" id="UP000245412">
    <property type="component" value="Unassembled WGS sequence"/>
</dbReference>
<dbReference type="GO" id="GO:0006508">
    <property type="term" value="P:proteolysis"/>
    <property type="evidence" value="ECO:0007669"/>
    <property type="project" value="InterPro"/>
</dbReference>
<protein>
    <submittedName>
        <fullName evidence="1">Carboxypeptidase C (Cathepsin A)</fullName>
    </submittedName>
</protein>
<dbReference type="InterPro" id="IPR001563">
    <property type="entry name" value="Peptidase_S10"/>
</dbReference>
<name>A0AB73T6C5_9FIRM</name>
<proteinExistence type="predicted"/>
<comment type="caution">
    <text evidence="1">The sequence shown here is derived from an EMBL/GenBank/DDBJ whole genome shotgun (WGS) entry which is preliminary data.</text>
</comment>
<keyword evidence="1" id="KW-0645">Protease</keyword>
<reference evidence="1 2" key="1">
    <citation type="submission" date="2018-05" db="EMBL/GenBank/DDBJ databases">
        <authorList>
            <person name="Goeker M."/>
            <person name="Huntemann M."/>
            <person name="Clum A."/>
            <person name="Pillay M."/>
            <person name="Palaniappan K."/>
            <person name="Varghese N."/>
            <person name="Mikhailova N."/>
            <person name="Stamatis D."/>
            <person name="Reddy T."/>
            <person name="Daum C."/>
            <person name="Shapiro N."/>
            <person name="Ivanova N."/>
            <person name="Kyrpides N."/>
            <person name="Woyke T."/>
        </authorList>
    </citation>
    <scope>NUCLEOTIDE SEQUENCE [LARGE SCALE GENOMIC DNA]</scope>
    <source>
        <strain evidence="1 2">DSM 26524</strain>
    </source>
</reference>
<dbReference type="GO" id="GO:0004185">
    <property type="term" value="F:serine-type carboxypeptidase activity"/>
    <property type="evidence" value="ECO:0007669"/>
    <property type="project" value="InterPro"/>
</dbReference>
<dbReference type="AlphaFoldDB" id="A0AB73T6C5"/>